<dbReference type="RefSeq" id="WP_035314471.1">
    <property type="nucleotide sequence ID" value="NZ_AODH01000023.1"/>
</dbReference>
<dbReference type="GO" id="GO:0003676">
    <property type="term" value="F:nucleic acid binding"/>
    <property type="evidence" value="ECO:0007669"/>
    <property type="project" value="InterPro"/>
</dbReference>
<dbReference type="InterPro" id="IPR053392">
    <property type="entry name" value="Transposase_IS30-like"/>
</dbReference>
<dbReference type="InterPro" id="IPR051917">
    <property type="entry name" value="Transposase-Integrase"/>
</dbReference>
<evidence type="ECO:0000313" key="2">
    <source>
        <dbReference type="EMBL" id="EUJ39840.1"/>
    </source>
</evidence>
<dbReference type="PROSITE" id="PS50994">
    <property type="entry name" value="INTEGRASE"/>
    <property type="match status" value="1"/>
</dbReference>
<dbReference type="PANTHER" id="PTHR10948:SF23">
    <property type="entry name" value="TRANSPOSASE INSI FOR INSERTION SEQUENCE ELEMENT IS30A-RELATED"/>
    <property type="match status" value="1"/>
</dbReference>
<dbReference type="PANTHER" id="PTHR10948">
    <property type="entry name" value="TRANSPOSASE"/>
    <property type="match status" value="1"/>
</dbReference>
<protein>
    <recommendedName>
        <fullName evidence="1">Integrase catalytic domain-containing protein</fullName>
    </recommendedName>
</protein>
<feature type="domain" description="Integrase catalytic" evidence="1">
    <location>
        <begin position="59"/>
        <end position="225"/>
    </location>
</feature>
<dbReference type="GO" id="GO:0015074">
    <property type="term" value="P:DNA integration"/>
    <property type="evidence" value="ECO:0007669"/>
    <property type="project" value="InterPro"/>
</dbReference>
<accession>W7CT36</accession>
<name>W7CT36_9LIST</name>
<dbReference type="InterPro" id="IPR012337">
    <property type="entry name" value="RNaseH-like_sf"/>
</dbReference>
<dbReference type="PATRIC" id="fig|1265861.3.peg.1297"/>
<dbReference type="InterPro" id="IPR036397">
    <property type="entry name" value="RNaseH_sf"/>
</dbReference>
<dbReference type="NCBIfam" id="NF033563">
    <property type="entry name" value="transpos_IS30"/>
    <property type="match status" value="1"/>
</dbReference>
<dbReference type="Gene3D" id="3.30.420.10">
    <property type="entry name" value="Ribonuclease H-like superfamily/Ribonuclease H"/>
    <property type="match status" value="1"/>
</dbReference>
<dbReference type="EMBL" id="AODH01000023">
    <property type="protein sequence ID" value="EUJ39840.1"/>
    <property type="molecule type" value="Genomic_DNA"/>
</dbReference>
<dbReference type="STRING" id="1265861.BCAMP_06550"/>
<dbReference type="GO" id="GO:0005829">
    <property type="term" value="C:cytosol"/>
    <property type="evidence" value="ECO:0007669"/>
    <property type="project" value="TreeGrafter"/>
</dbReference>
<gene>
    <name evidence="2" type="ORF">BCAMP_06550</name>
</gene>
<evidence type="ECO:0000313" key="3">
    <source>
        <dbReference type="Proteomes" id="UP000019243"/>
    </source>
</evidence>
<dbReference type="SUPFAM" id="SSF53098">
    <property type="entry name" value="Ribonuclease H-like"/>
    <property type="match status" value="1"/>
</dbReference>
<organism evidence="2 3">
    <name type="scientific">Brochothrix campestris FSL F6-1037</name>
    <dbReference type="NCBI Taxonomy" id="1265861"/>
    <lineage>
        <taxon>Bacteria</taxon>
        <taxon>Bacillati</taxon>
        <taxon>Bacillota</taxon>
        <taxon>Bacilli</taxon>
        <taxon>Bacillales</taxon>
        <taxon>Listeriaceae</taxon>
        <taxon>Brochothrix</taxon>
    </lineage>
</organism>
<dbReference type="InterPro" id="IPR001584">
    <property type="entry name" value="Integrase_cat-core"/>
</dbReference>
<evidence type="ECO:0000259" key="1">
    <source>
        <dbReference type="PROSITE" id="PS50994"/>
    </source>
</evidence>
<dbReference type="AlphaFoldDB" id="W7CT36"/>
<keyword evidence="3" id="KW-1185">Reference proteome</keyword>
<dbReference type="OrthoDB" id="9781678at2"/>
<sequence>MSNAISFFSDDEMLSVKTLYHLIDAGFLGVKNIDLNKKVSRQIKKQKSRKNKRILGQSIEKRPDIIDVREELGHWEIDTVVGLKNKTDAVLLTVTERKTRFEFILKVEGKQASFVNKALLQLRKQFGSYFGALFKTITADNGKDFSGINELLKDTLAIYFTHPYSSWERGTNENHNGIIRRFIQKGRSVSDVSDQLVQRIQTWMNNLPRRILGFQTPKELFLEEITKLQLFTNEKVNLLS</sequence>
<proteinExistence type="predicted"/>
<dbReference type="Proteomes" id="UP000019243">
    <property type="component" value="Unassembled WGS sequence"/>
</dbReference>
<dbReference type="GO" id="GO:0032196">
    <property type="term" value="P:transposition"/>
    <property type="evidence" value="ECO:0007669"/>
    <property type="project" value="TreeGrafter"/>
</dbReference>
<reference evidence="2 3" key="1">
    <citation type="submission" date="2012-12" db="EMBL/GenBank/DDBJ databases">
        <title>Novel taxa of Listeriaceae from agricultural environments in the United States.</title>
        <authorList>
            <person name="den Bakker H.C."/>
            <person name="Allred A."/>
            <person name="Warchocki S."/>
            <person name="Wright E.M."/>
            <person name="Burrell A."/>
            <person name="Nightingale K.K."/>
            <person name="Kephart D."/>
            <person name="Wiedmann M."/>
        </authorList>
    </citation>
    <scope>NUCLEOTIDE SEQUENCE [LARGE SCALE GENOMIC DNA]</scope>
    <source>
        <strain evidence="2 3">FSL F6-1037</strain>
    </source>
</reference>
<comment type="caution">
    <text evidence="2">The sequence shown here is derived from an EMBL/GenBank/DDBJ whole genome shotgun (WGS) entry which is preliminary data.</text>
</comment>
<dbReference type="GO" id="GO:0004803">
    <property type="term" value="F:transposase activity"/>
    <property type="evidence" value="ECO:0007669"/>
    <property type="project" value="TreeGrafter"/>
</dbReference>